<name>A0A060RR37_PLARE</name>
<reference evidence="2 5" key="3">
    <citation type="journal article" date="2016" name="Nat. Commun.">
        <title>Genomes of cryptic chimpanzee Plasmodium species reveal key evolutionary events leading to human malaria.</title>
        <authorList>
            <person name="Sundararaman S.A."/>
            <person name="Plenderleith L.J."/>
            <person name="Liu W."/>
            <person name="Loy D.E."/>
            <person name="Learn G.H."/>
            <person name="Li Y."/>
            <person name="Shaw K.S."/>
            <person name="Ayouba A."/>
            <person name="Peeters M."/>
            <person name="Speede S."/>
            <person name="Shaw G.M."/>
            <person name="Bushman F.D."/>
            <person name="Brisson D."/>
            <person name="Rayner J.C."/>
            <person name="Sharp P.M."/>
            <person name="Hahn B.H."/>
        </authorList>
    </citation>
    <scope>NUCLEOTIDE SEQUENCE [LARGE SCALE GENOMIC DNA]</scope>
    <source>
        <strain evidence="2 5">SY57</strain>
    </source>
</reference>
<dbReference type="AlphaFoldDB" id="A0A060RR37"/>
<evidence type="ECO:0000313" key="4">
    <source>
        <dbReference type="Proteomes" id="UP000027581"/>
    </source>
</evidence>
<reference evidence="1" key="2">
    <citation type="submission" date="2014-05" db="EMBL/GenBank/DDBJ databases">
        <title>The genome sequences of chimpanzee malaria parasites reveal the path to human adaptation.</title>
        <authorList>
            <person name="Otto T.D."/>
            <person name="Rayner J.C."/>
            <person name="Boehme U."/>
            <person name="Pain A."/>
            <person name="Spottiswoode N."/>
            <person name="Sanders M."/>
            <person name="Quail M."/>
            <person name="Ollomo B."/>
            <person name="Renaud F."/>
            <person name="Thomas A.W."/>
            <person name="Prugnolle F."/>
            <person name="Conway D.J."/>
            <person name="Newbold C."/>
            <person name="Berriman M."/>
        </authorList>
    </citation>
    <scope>NUCLEOTIDE SEQUENCE [LARGE SCALE GENOMIC DNA]</scope>
    <source>
        <strain evidence="1">CDC</strain>
    </source>
</reference>
<evidence type="ECO:0000313" key="1">
    <source>
        <dbReference type="EMBL" id="CDO63915.1"/>
    </source>
</evidence>
<dbReference type="Proteomes" id="UP000240500">
    <property type="component" value="Chromosome 8"/>
</dbReference>
<evidence type="ECO:0000313" key="3">
    <source>
        <dbReference type="EMBL" id="SOV78490.1"/>
    </source>
</evidence>
<protein>
    <recommendedName>
        <fullName evidence="7">S15 sporozoite-expressed protein</fullName>
    </recommendedName>
</protein>
<dbReference type="VEuPathDB" id="PlasmoDB:PRG01_0817500"/>
<evidence type="ECO:0000313" key="6">
    <source>
        <dbReference type="Proteomes" id="UP000240500"/>
    </source>
</evidence>
<proteinExistence type="predicted"/>
<dbReference type="GeneID" id="24530682"/>
<reference evidence="1" key="1">
    <citation type="submission" date="2014-01" db="EMBL/GenBank/DDBJ databases">
        <authorList>
            <person name="Aslett M."/>
        </authorList>
    </citation>
    <scope>NUCLEOTIDE SEQUENCE</scope>
    <source>
        <strain evidence="1">CDC</strain>
    </source>
</reference>
<dbReference type="Proteomes" id="UP000027581">
    <property type="component" value="Unassembled WGS sequence"/>
</dbReference>
<dbReference type="EMBL" id="LVLA01000009">
    <property type="protein sequence ID" value="KYN99236.1"/>
    <property type="molecule type" value="Genomic_DNA"/>
</dbReference>
<dbReference type="RefSeq" id="XP_012762533.1">
    <property type="nucleotide sequence ID" value="XM_012907079.2"/>
</dbReference>
<dbReference type="KEGG" id="prei:PRSY57_0814000"/>
<dbReference type="VEuPathDB" id="PlasmoDB:PRCDC_0814000"/>
<evidence type="ECO:0008006" key="7">
    <source>
        <dbReference type="Google" id="ProtNLM"/>
    </source>
</evidence>
<evidence type="ECO:0000313" key="2">
    <source>
        <dbReference type="EMBL" id="KYN99236.1"/>
    </source>
</evidence>
<dbReference type="EMBL" id="LT969571">
    <property type="protein sequence ID" value="SOV78490.1"/>
    <property type="molecule type" value="Genomic_DNA"/>
</dbReference>
<organism evidence="1 4">
    <name type="scientific">Plasmodium reichenowi</name>
    <dbReference type="NCBI Taxonomy" id="5854"/>
    <lineage>
        <taxon>Eukaryota</taxon>
        <taxon>Sar</taxon>
        <taxon>Alveolata</taxon>
        <taxon>Apicomplexa</taxon>
        <taxon>Aconoidasida</taxon>
        <taxon>Haemosporida</taxon>
        <taxon>Plasmodiidae</taxon>
        <taxon>Plasmodium</taxon>
        <taxon>Plasmodium (Laverania)</taxon>
    </lineage>
</organism>
<dbReference type="OrthoDB" id="345191at2759"/>
<accession>A0A060RR37</accession>
<dbReference type="EMBL" id="HG810769">
    <property type="protein sequence ID" value="CDO63915.1"/>
    <property type="molecule type" value="Genomic_DNA"/>
</dbReference>
<sequence>MTNIIECTFKTPPDNAKTPDNAVIWNQFQYCDEKGWYSLSNHDEIALRPTIFNDKRIKFLVQLPEIPSEFESILSGRYDAKAWGKEDCYVVIEGEKDVHIRLPGFKEKINYNHTERFPTFLKNWKIIVSILNEHVTLIRINAETALIININEKKNVTVKSVDFNNGFLCVNPHTNLAIAYGDFALSSLKKCELIQNIPHEGGKWGFFTHLFKWGHIIIPKELEIKLPSPGLKLIGKKIDTLAIVSIPPNIHIHVKLDGPKCIRKLEYGQDYSITAIKSSESDVDIYILFDGHLLKYEFSFDIRLNKPEKGRSLHSAKLKCINKSKEVTSFIFQETKNCKILLGSNCPSDNLGHLLNSQTIAIFDAEIGEYLSHPQGLQLTSVFNTLSYPVDKE</sequence>
<evidence type="ECO:0000313" key="5">
    <source>
        <dbReference type="Proteomes" id="UP000076359"/>
    </source>
</evidence>
<keyword evidence="4" id="KW-1185">Reference proteome</keyword>
<dbReference type="Proteomes" id="UP000076359">
    <property type="component" value="Unassembled WGS sequence"/>
</dbReference>
<reference evidence="3 6" key="4">
    <citation type="submission" date="2016-09" db="EMBL/GenBank/DDBJ databases">
        <authorList>
            <consortium name="Pathogen Informatics"/>
        </authorList>
    </citation>
    <scope>NUCLEOTIDE SEQUENCE [LARGE SCALE GENOMIC DNA]</scope>
</reference>
<gene>
    <name evidence="1" type="ORF">PRCDC_0814000</name>
    <name evidence="3" type="ORF">PRG01_0817500</name>
    <name evidence="2" type="ORF">PRSY57_0814000</name>
</gene>